<accession>A0A1N7SS33</accession>
<dbReference type="EMBL" id="CYGY02000075">
    <property type="protein sequence ID" value="SIT50166.1"/>
    <property type="molecule type" value="Genomic_DNA"/>
</dbReference>
<organism evidence="1 2">
    <name type="scientific">Paraburkholderia piptadeniae</name>
    <dbReference type="NCBI Taxonomy" id="1701573"/>
    <lineage>
        <taxon>Bacteria</taxon>
        <taxon>Pseudomonadati</taxon>
        <taxon>Pseudomonadota</taxon>
        <taxon>Betaproteobacteria</taxon>
        <taxon>Burkholderiales</taxon>
        <taxon>Burkholderiaceae</taxon>
        <taxon>Paraburkholderia</taxon>
    </lineage>
</organism>
<keyword evidence="2" id="KW-1185">Reference proteome</keyword>
<protein>
    <submittedName>
        <fullName evidence="1">Uncharacterized protein</fullName>
    </submittedName>
</protein>
<dbReference type="AlphaFoldDB" id="A0A1N7SS33"/>
<gene>
    <name evidence="1" type="ORF">BN2476_750109</name>
</gene>
<evidence type="ECO:0000313" key="2">
    <source>
        <dbReference type="Proteomes" id="UP000195569"/>
    </source>
</evidence>
<comment type="caution">
    <text evidence="1">The sequence shown here is derived from an EMBL/GenBank/DDBJ whole genome shotgun (WGS) entry which is preliminary data.</text>
</comment>
<sequence length="104" mass="11845">MRLGPRAQIVYNRLEQVRRNYMAGKALGQMTRICASPRVSSIAPVRGVVFDDNAPQLLISFFEDATQSSRVPDCGVARLAAIIHRSPINRSVFDDGRRRQRRYR</sequence>
<proteinExistence type="predicted"/>
<reference evidence="1" key="1">
    <citation type="submission" date="2016-12" db="EMBL/GenBank/DDBJ databases">
        <authorList>
            <person name="Moulin L."/>
        </authorList>
    </citation>
    <scope>NUCLEOTIDE SEQUENCE [LARGE SCALE GENOMIC DNA]</scope>
    <source>
        <strain evidence="1">STM 7183</strain>
    </source>
</reference>
<evidence type="ECO:0000313" key="1">
    <source>
        <dbReference type="EMBL" id="SIT50166.1"/>
    </source>
</evidence>
<dbReference type="Proteomes" id="UP000195569">
    <property type="component" value="Unassembled WGS sequence"/>
</dbReference>
<name>A0A1N7SS33_9BURK</name>